<keyword evidence="2" id="KW-1185">Reference proteome</keyword>
<reference evidence="1 2" key="1">
    <citation type="journal article" date="2021" name="Nat. Commun.">
        <title>Genetic determinants of endophytism in the Arabidopsis root mycobiome.</title>
        <authorList>
            <person name="Mesny F."/>
            <person name="Miyauchi S."/>
            <person name="Thiergart T."/>
            <person name="Pickel B."/>
            <person name="Atanasova L."/>
            <person name="Karlsson M."/>
            <person name="Huettel B."/>
            <person name="Barry K.W."/>
            <person name="Haridas S."/>
            <person name="Chen C."/>
            <person name="Bauer D."/>
            <person name="Andreopoulos W."/>
            <person name="Pangilinan J."/>
            <person name="LaButti K."/>
            <person name="Riley R."/>
            <person name="Lipzen A."/>
            <person name="Clum A."/>
            <person name="Drula E."/>
            <person name="Henrissat B."/>
            <person name="Kohler A."/>
            <person name="Grigoriev I.V."/>
            <person name="Martin F.M."/>
            <person name="Hacquard S."/>
        </authorList>
    </citation>
    <scope>NUCLEOTIDE SEQUENCE [LARGE SCALE GENOMIC DNA]</scope>
    <source>
        <strain evidence="1 2">MPI-SDFR-AT-0079</strain>
    </source>
</reference>
<comment type="caution">
    <text evidence="1">The sequence shown here is derived from an EMBL/GenBank/DDBJ whole genome shotgun (WGS) entry which is preliminary data.</text>
</comment>
<gene>
    <name evidence="1" type="ORF">F5144DRAFT_201179</name>
</gene>
<evidence type="ECO:0000313" key="1">
    <source>
        <dbReference type="EMBL" id="KAH6636930.1"/>
    </source>
</evidence>
<dbReference type="Proteomes" id="UP000724584">
    <property type="component" value="Unassembled WGS sequence"/>
</dbReference>
<dbReference type="EMBL" id="JAGIZQ010000003">
    <property type="protein sequence ID" value="KAH6636930.1"/>
    <property type="molecule type" value="Genomic_DNA"/>
</dbReference>
<accession>A0ACB7PD04</accession>
<organism evidence="1 2">
    <name type="scientific">Chaetomium tenue</name>
    <dbReference type="NCBI Taxonomy" id="1854479"/>
    <lineage>
        <taxon>Eukaryota</taxon>
        <taxon>Fungi</taxon>
        <taxon>Dikarya</taxon>
        <taxon>Ascomycota</taxon>
        <taxon>Pezizomycotina</taxon>
        <taxon>Sordariomycetes</taxon>
        <taxon>Sordariomycetidae</taxon>
        <taxon>Sordariales</taxon>
        <taxon>Chaetomiaceae</taxon>
        <taxon>Chaetomium</taxon>
    </lineage>
</organism>
<sequence length="185" mass="20338">MRPQPCQPGLPGQAKPRSGDYRPLGGTVTEETIELFPFASCHHMGPRKPSLGCSCTGLFRRSLRRLPRDSRSSMCAPFGKVLAVSVPLTQCAAGEPRMDISGARWRELVEARTSFVRTLRKSPKRRRVAIMTRPGRGLRRHLLIPLGQDDGEQPAFPLQRGTANETFSRGGGGLVRLFLSSTNSV</sequence>
<protein>
    <submittedName>
        <fullName evidence="1">Uncharacterized protein</fullName>
    </submittedName>
</protein>
<evidence type="ECO:0000313" key="2">
    <source>
        <dbReference type="Proteomes" id="UP000724584"/>
    </source>
</evidence>
<name>A0ACB7PD04_9PEZI</name>
<proteinExistence type="predicted"/>